<dbReference type="InterPro" id="IPR037041">
    <property type="entry name" value="Trigger_fac_C_sf"/>
</dbReference>
<sequence>MQDLMHSLQRHNISPDQYLTDMKKTPEELEAGFTDQAIERAKMGLVTHTFATEHSIDASKAELEEELNAIKEAYKNNEDAIKRLHAPEVQESILNSLRNRKVMEWMREKMIRS</sequence>
<evidence type="ECO:0000259" key="4">
    <source>
        <dbReference type="Pfam" id="PF05698"/>
    </source>
</evidence>
<dbReference type="Gene3D" id="1.10.3120.10">
    <property type="entry name" value="Trigger factor, C-terminal domain"/>
    <property type="match status" value="1"/>
</dbReference>
<evidence type="ECO:0000313" key="6">
    <source>
        <dbReference type="Proteomes" id="UP000176532"/>
    </source>
</evidence>
<name>A0A1F6M8F9_9BACT</name>
<accession>A0A1F6M8F9</accession>
<evidence type="ECO:0000256" key="3">
    <source>
        <dbReference type="SAM" id="Coils"/>
    </source>
</evidence>
<dbReference type="SUPFAM" id="SSF109998">
    <property type="entry name" value="Triger factor/SurA peptide-binding domain-like"/>
    <property type="match status" value="1"/>
</dbReference>
<dbReference type="InterPro" id="IPR027304">
    <property type="entry name" value="Trigger_fact/SurA_dom_sf"/>
</dbReference>
<keyword evidence="1" id="KW-0697">Rotamase</keyword>
<dbReference type="GO" id="GO:0015031">
    <property type="term" value="P:protein transport"/>
    <property type="evidence" value="ECO:0007669"/>
    <property type="project" value="InterPro"/>
</dbReference>
<evidence type="ECO:0000256" key="2">
    <source>
        <dbReference type="ARBA" id="ARBA00023235"/>
    </source>
</evidence>
<organism evidence="5 6">
    <name type="scientific">Candidatus Magasanikbacteria bacterium RIFCSPHIGHO2_02_FULL_50_9b</name>
    <dbReference type="NCBI Taxonomy" id="1798682"/>
    <lineage>
        <taxon>Bacteria</taxon>
        <taxon>Candidatus Magasanikiibacteriota</taxon>
    </lineage>
</organism>
<feature type="coiled-coil region" evidence="3">
    <location>
        <begin position="56"/>
        <end position="83"/>
    </location>
</feature>
<dbReference type="InterPro" id="IPR008880">
    <property type="entry name" value="Trigger_fac_C"/>
</dbReference>
<dbReference type="STRING" id="1798682.A3C15_02005"/>
<comment type="caution">
    <text evidence="5">The sequence shown here is derived from an EMBL/GenBank/DDBJ whole genome shotgun (WGS) entry which is preliminary data.</text>
</comment>
<dbReference type="Pfam" id="PF05698">
    <property type="entry name" value="Trigger_C"/>
    <property type="match status" value="1"/>
</dbReference>
<keyword evidence="2" id="KW-0413">Isomerase</keyword>
<reference evidence="5 6" key="1">
    <citation type="journal article" date="2016" name="Nat. Commun.">
        <title>Thousands of microbial genomes shed light on interconnected biogeochemical processes in an aquifer system.</title>
        <authorList>
            <person name="Anantharaman K."/>
            <person name="Brown C.T."/>
            <person name="Hug L.A."/>
            <person name="Sharon I."/>
            <person name="Castelle C.J."/>
            <person name="Probst A.J."/>
            <person name="Thomas B.C."/>
            <person name="Singh A."/>
            <person name="Wilkins M.J."/>
            <person name="Karaoz U."/>
            <person name="Brodie E.L."/>
            <person name="Williams K.H."/>
            <person name="Hubbard S.S."/>
            <person name="Banfield J.F."/>
        </authorList>
    </citation>
    <scope>NUCLEOTIDE SEQUENCE [LARGE SCALE GENOMIC DNA]</scope>
</reference>
<dbReference type="GO" id="GO:0003755">
    <property type="term" value="F:peptidyl-prolyl cis-trans isomerase activity"/>
    <property type="evidence" value="ECO:0007669"/>
    <property type="project" value="UniProtKB-KW"/>
</dbReference>
<dbReference type="EMBL" id="MFQD01000033">
    <property type="protein sequence ID" value="OGH67813.1"/>
    <property type="molecule type" value="Genomic_DNA"/>
</dbReference>
<gene>
    <name evidence="5" type="ORF">A3C15_02005</name>
</gene>
<feature type="domain" description="Trigger factor C-terminal" evidence="4">
    <location>
        <begin position="1"/>
        <end position="106"/>
    </location>
</feature>
<dbReference type="GO" id="GO:0006457">
    <property type="term" value="P:protein folding"/>
    <property type="evidence" value="ECO:0007669"/>
    <property type="project" value="InterPro"/>
</dbReference>
<evidence type="ECO:0000256" key="1">
    <source>
        <dbReference type="ARBA" id="ARBA00023110"/>
    </source>
</evidence>
<evidence type="ECO:0000313" key="5">
    <source>
        <dbReference type="EMBL" id="OGH67813.1"/>
    </source>
</evidence>
<proteinExistence type="predicted"/>
<dbReference type="AlphaFoldDB" id="A0A1F6M8F9"/>
<dbReference type="Proteomes" id="UP000176532">
    <property type="component" value="Unassembled WGS sequence"/>
</dbReference>
<keyword evidence="3" id="KW-0175">Coiled coil</keyword>
<protein>
    <recommendedName>
        <fullName evidence="4">Trigger factor C-terminal domain-containing protein</fullName>
    </recommendedName>
</protein>